<evidence type="ECO:0000256" key="4">
    <source>
        <dbReference type="ARBA" id="ARBA00023203"/>
    </source>
</evidence>
<sequence>MSTSDRLYLEDACPTLQRLLQSLVEEPGTKLDDSDFLDFEVAFSTAMEGETLKLKVTYEFLANVLEHGSKELLEQVWADLPLRFAPVSGSELEVVLNTAALAENQDLARRCVQQVATTRIWLLVGPLVAPLRWLREAVATGDKAAAAAPQNAQQARKDAMGQPPAPIVLHVRQQETCCIVPKEDRILVILSIHLEDDVDVALGRAFCQEFAETNRKGNEFSLPGPRLSVHCPGEMKRIAVLSVAYLLGAAASDAAPKQYPVTKVVNLLKDMQKKLEEEAEKDEEVDEKMKCWCKEMQQSKAESITKMQSEMANLGGQIDTSAADSLRLVSELKGHEEDLASSQTSLGAAEAQRKKQLASYEDEVKEMEESLTGVSGALHTLKNKASFLSTSASAAKQDALELVKKLQRKHSNILMGVVTPRQRKLMLAMTSKRLDVDAAVEGSPATGEVVGVLSSMKDTFEQNLNRTRAEEAESTETFQALHKAKETEIHATEEAIVSKKSQKAEADKKKAWAAETLQDAKASLLSDQQFLQDAKEKCAAHEAEYAERVAARNEEITGCSKAIAMLSDDSARDTFSRTFNAGAMFLQVDTSKEHRVAASETLTEAAAKLHDSRLAALARMVRTDSLDAVKKEIDKLTSQLKEVQKEEVKGKDSCVQRLHENTLDTEQSTLAKTQSGSKLTGLQDLVATSEASAKTLSMEIEDLKSELKTAKSDMELRQNESHAMIEDQVRTQRLLTRAADVLHGVYGASLLQEKPEGFKDYQRQSGSVGIISMLHQIIGDAKIMETKARADLNASLADYERFKADATSAIAKKEQSLVDLAVQKSEAKSDALEMKKEVKRLSQELDDLSATKSALKEECEFLVTNFELRQDARSQEIEALHTAKAVLSGMKTDGEIA</sequence>
<dbReference type="GO" id="GO:0005885">
    <property type="term" value="C:Arp2/3 protein complex"/>
    <property type="evidence" value="ECO:0007669"/>
    <property type="project" value="InterPro"/>
</dbReference>
<name>A0A813CJS5_9DINO</name>
<dbReference type="PANTHER" id="PTHR12058">
    <property type="entry name" value="ARP2/3 COMPLEX 34 KDA SUBUNIT"/>
    <property type="match status" value="1"/>
</dbReference>
<comment type="similarity">
    <text evidence="2">Belongs to the ARPC2 family.</text>
</comment>
<organism evidence="7 8">
    <name type="scientific">Symbiodinium necroappetens</name>
    <dbReference type="NCBI Taxonomy" id="1628268"/>
    <lineage>
        <taxon>Eukaryota</taxon>
        <taxon>Sar</taxon>
        <taxon>Alveolata</taxon>
        <taxon>Dinophyceae</taxon>
        <taxon>Suessiales</taxon>
        <taxon>Symbiodiniaceae</taxon>
        <taxon>Symbiodinium</taxon>
    </lineage>
</organism>
<keyword evidence="4" id="KW-0009">Actin-binding</keyword>
<evidence type="ECO:0000256" key="2">
    <source>
        <dbReference type="ARBA" id="ARBA00007192"/>
    </source>
</evidence>
<dbReference type="SUPFAM" id="SSF69645">
    <property type="entry name" value="Arp2/3 complex subunits"/>
    <property type="match status" value="1"/>
</dbReference>
<comment type="caution">
    <text evidence="7">The sequence shown here is derived from an EMBL/GenBank/DDBJ whole genome shotgun (WGS) entry which is preliminary data.</text>
</comment>
<keyword evidence="6" id="KW-0175">Coiled coil</keyword>
<dbReference type="PANTHER" id="PTHR12058:SF0">
    <property type="entry name" value="ACTIN-RELATED PROTEIN 2_3 COMPLEX SUBUNIT 2"/>
    <property type="match status" value="1"/>
</dbReference>
<evidence type="ECO:0000256" key="1">
    <source>
        <dbReference type="ARBA" id="ARBA00004245"/>
    </source>
</evidence>
<protein>
    <submittedName>
        <fullName evidence="7">Uncharacterized protein</fullName>
    </submittedName>
</protein>
<dbReference type="Proteomes" id="UP000601435">
    <property type="component" value="Unassembled WGS sequence"/>
</dbReference>
<evidence type="ECO:0000313" key="7">
    <source>
        <dbReference type="EMBL" id="CAE7945085.1"/>
    </source>
</evidence>
<evidence type="ECO:0000313" key="8">
    <source>
        <dbReference type="Proteomes" id="UP000601435"/>
    </source>
</evidence>
<dbReference type="GO" id="GO:0034314">
    <property type="term" value="P:Arp2/3 complex-mediated actin nucleation"/>
    <property type="evidence" value="ECO:0007669"/>
    <property type="project" value="InterPro"/>
</dbReference>
<gene>
    <name evidence="7" type="ORF">SNEC2469_LOCUS35496</name>
</gene>
<dbReference type="GO" id="GO:0005200">
    <property type="term" value="F:structural constituent of cytoskeleton"/>
    <property type="evidence" value="ECO:0007669"/>
    <property type="project" value="TreeGrafter"/>
</dbReference>
<feature type="coiled-coil region" evidence="6">
    <location>
        <begin position="824"/>
        <end position="865"/>
    </location>
</feature>
<evidence type="ECO:0000256" key="3">
    <source>
        <dbReference type="ARBA" id="ARBA00022490"/>
    </source>
</evidence>
<dbReference type="GO" id="GO:0051015">
    <property type="term" value="F:actin filament binding"/>
    <property type="evidence" value="ECO:0007669"/>
    <property type="project" value="TreeGrafter"/>
</dbReference>
<dbReference type="Pfam" id="PF04045">
    <property type="entry name" value="P34-Arc"/>
    <property type="match status" value="1"/>
</dbReference>
<proteinExistence type="inferred from homology"/>
<keyword evidence="8" id="KW-1185">Reference proteome</keyword>
<comment type="subcellular location">
    <subcellularLocation>
        <location evidence="1">Cytoplasm</location>
        <location evidence="1">Cytoskeleton</location>
    </subcellularLocation>
</comment>
<dbReference type="InterPro" id="IPR007188">
    <property type="entry name" value="ARPC2"/>
</dbReference>
<dbReference type="Gene3D" id="3.30.1460.20">
    <property type="match status" value="1"/>
</dbReference>
<accession>A0A813CJS5</accession>
<evidence type="ECO:0000256" key="5">
    <source>
        <dbReference type="ARBA" id="ARBA00023212"/>
    </source>
</evidence>
<dbReference type="OrthoDB" id="426043at2759"/>
<dbReference type="InterPro" id="IPR034666">
    <property type="entry name" value="ARPC2/4"/>
</dbReference>
<keyword evidence="5" id="KW-0206">Cytoskeleton</keyword>
<dbReference type="AlphaFoldDB" id="A0A813CJS5"/>
<dbReference type="EMBL" id="CAJNJA010103029">
    <property type="protein sequence ID" value="CAE7945085.1"/>
    <property type="molecule type" value="Genomic_DNA"/>
</dbReference>
<keyword evidence="3" id="KW-0963">Cytoplasm</keyword>
<feature type="coiled-coil region" evidence="6">
    <location>
        <begin position="686"/>
        <end position="720"/>
    </location>
</feature>
<feature type="coiled-coil region" evidence="6">
    <location>
        <begin position="261"/>
        <end position="288"/>
    </location>
</feature>
<reference evidence="7" key="1">
    <citation type="submission" date="2021-02" db="EMBL/GenBank/DDBJ databases">
        <authorList>
            <person name="Dougan E. K."/>
            <person name="Rhodes N."/>
            <person name="Thang M."/>
            <person name="Chan C."/>
        </authorList>
    </citation>
    <scope>NUCLEOTIDE SEQUENCE</scope>
</reference>
<evidence type="ECO:0000256" key="6">
    <source>
        <dbReference type="SAM" id="Coils"/>
    </source>
</evidence>
<dbReference type="GO" id="GO:0030041">
    <property type="term" value="P:actin filament polymerization"/>
    <property type="evidence" value="ECO:0007669"/>
    <property type="project" value="InterPro"/>
</dbReference>